<evidence type="ECO:0000256" key="7">
    <source>
        <dbReference type="RuleBase" id="RU000477"/>
    </source>
</evidence>
<evidence type="ECO:0000313" key="10">
    <source>
        <dbReference type="Proteomes" id="UP000253728"/>
    </source>
</evidence>
<keyword evidence="6 8" id="KW-0472">Membrane</keyword>
<evidence type="ECO:0000256" key="1">
    <source>
        <dbReference type="ARBA" id="ARBA00004141"/>
    </source>
</evidence>
<keyword evidence="5 8" id="KW-1133">Transmembrane helix</keyword>
<dbReference type="AlphaFoldDB" id="A0A336N803"/>
<organism evidence="9 10">
    <name type="scientific">Aggregatibacter aphrophilus</name>
    <name type="common">Haemophilus aphrophilus</name>
    <dbReference type="NCBI Taxonomy" id="732"/>
    <lineage>
        <taxon>Bacteria</taxon>
        <taxon>Pseudomonadati</taxon>
        <taxon>Pseudomonadota</taxon>
        <taxon>Gammaproteobacteria</taxon>
        <taxon>Pasteurellales</taxon>
        <taxon>Pasteurellaceae</taxon>
        <taxon>Aggregatibacter</taxon>
    </lineage>
</organism>
<dbReference type="InterPro" id="IPR000425">
    <property type="entry name" value="MIP"/>
</dbReference>
<protein>
    <submittedName>
        <fullName evidence="9">Aquaglyceroporin</fullName>
    </submittedName>
</protein>
<dbReference type="PANTHER" id="PTHR43829:SF9">
    <property type="entry name" value="AQUAPORIN-9"/>
    <property type="match status" value="1"/>
</dbReference>
<comment type="similarity">
    <text evidence="2 7">Belongs to the MIP/aquaporin (TC 1.A.8) family.</text>
</comment>
<evidence type="ECO:0000256" key="5">
    <source>
        <dbReference type="ARBA" id="ARBA00022989"/>
    </source>
</evidence>
<feature type="transmembrane region" description="Helical" evidence="8">
    <location>
        <begin position="130"/>
        <end position="154"/>
    </location>
</feature>
<dbReference type="PROSITE" id="PS00221">
    <property type="entry name" value="MIP"/>
    <property type="match status" value="1"/>
</dbReference>
<feature type="transmembrane region" description="Helical" evidence="8">
    <location>
        <begin position="6"/>
        <end position="29"/>
    </location>
</feature>
<proteinExistence type="inferred from homology"/>
<dbReference type="InterPro" id="IPR050363">
    <property type="entry name" value="MIP/Aquaporin"/>
</dbReference>
<keyword evidence="3 7" id="KW-0813">Transport</keyword>
<dbReference type="Pfam" id="PF00230">
    <property type="entry name" value="MIP"/>
    <property type="match status" value="1"/>
</dbReference>
<sequence length="218" mass="22845">MWGLGVAMAVYCTAGVSGAHLNPAVTLALWKFACFDGKKVLPYIISQIAGAFVAAALIYLLYQDLFAATEAAQNIVRGETVGVANVFSTYPHPNISIYKAFLVEMVITAILMGLILALTDDGNGVPKGPMAPLLIGLLIAVIGGATGPLTGFAMNPARDFGPKLLAYFAGWGEIALTGGRDIPYFLVPLIAPMIGGLLGAWGYQRLIGKHLPCTCSNS</sequence>
<dbReference type="InterPro" id="IPR023271">
    <property type="entry name" value="Aquaporin-like"/>
</dbReference>
<evidence type="ECO:0000256" key="8">
    <source>
        <dbReference type="SAM" id="Phobius"/>
    </source>
</evidence>
<name>A0A336N803_AGGAP</name>
<keyword evidence="4 7" id="KW-0812">Transmembrane</keyword>
<dbReference type="EMBL" id="UFSP01000002">
    <property type="protein sequence ID" value="SSZ29734.1"/>
    <property type="molecule type" value="Genomic_DNA"/>
</dbReference>
<dbReference type="PRINTS" id="PR00783">
    <property type="entry name" value="MINTRINSICP"/>
</dbReference>
<evidence type="ECO:0000313" key="9">
    <source>
        <dbReference type="EMBL" id="SSZ29734.1"/>
    </source>
</evidence>
<dbReference type="InterPro" id="IPR022357">
    <property type="entry name" value="MIP_CS"/>
</dbReference>
<evidence type="ECO:0000256" key="4">
    <source>
        <dbReference type="ARBA" id="ARBA00022692"/>
    </source>
</evidence>
<dbReference type="Proteomes" id="UP000253728">
    <property type="component" value="Unassembled WGS sequence"/>
</dbReference>
<dbReference type="Gene3D" id="1.20.1080.10">
    <property type="entry name" value="Glycerol uptake facilitator protein"/>
    <property type="match status" value="1"/>
</dbReference>
<dbReference type="STRING" id="732.ADJ80_07785"/>
<comment type="subcellular location">
    <subcellularLocation>
        <location evidence="1">Membrane</location>
        <topology evidence="1">Multi-pass membrane protein</topology>
    </subcellularLocation>
</comment>
<dbReference type="GO" id="GO:0005886">
    <property type="term" value="C:plasma membrane"/>
    <property type="evidence" value="ECO:0007669"/>
    <property type="project" value="TreeGrafter"/>
</dbReference>
<feature type="transmembrane region" description="Helical" evidence="8">
    <location>
        <begin position="41"/>
        <end position="62"/>
    </location>
</feature>
<gene>
    <name evidence="9" type="primary">glpF</name>
    <name evidence="9" type="ORF">NCTC5908_01540</name>
</gene>
<dbReference type="CDD" id="cd00333">
    <property type="entry name" value="MIP"/>
    <property type="match status" value="1"/>
</dbReference>
<feature type="transmembrane region" description="Helical" evidence="8">
    <location>
        <begin position="182"/>
        <end position="203"/>
    </location>
</feature>
<evidence type="ECO:0000256" key="2">
    <source>
        <dbReference type="ARBA" id="ARBA00006175"/>
    </source>
</evidence>
<dbReference type="SUPFAM" id="SSF81338">
    <property type="entry name" value="Aquaporin-like"/>
    <property type="match status" value="1"/>
</dbReference>
<evidence type="ECO:0000256" key="3">
    <source>
        <dbReference type="ARBA" id="ARBA00022448"/>
    </source>
</evidence>
<feature type="transmembrane region" description="Helical" evidence="8">
    <location>
        <begin position="97"/>
        <end position="118"/>
    </location>
</feature>
<reference evidence="9 10" key="1">
    <citation type="submission" date="2018-06" db="EMBL/GenBank/DDBJ databases">
        <authorList>
            <consortium name="Pathogen Informatics"/>
            <person name="Doyle S."/>
        </authorList>
    </citation>
    <scope>NUCLEOTIDE SEQUENCE [LARGE SCALE GENOMIC DNA]</scope>
    <source>
        <strain evidence="9 10">NCTC5908</strain>
    </source>
</reference>
<dbReference type="PANTHER" id="PTHR43829">
    <property type="entry name" value="AQUAPORIN OR AQUAGLYCEROPORIN RELATED"/>
    <property type="match status" value="1"/>
</dbReference>
<dbReference type="GO" id="GO:0015254">
    <property type="term" value="F:glycerol channel activity"/>
    <property type="evidence" value="ECO:0007669"/>
    <property type="project" value="TreeGrafter"/>
</dbReference>
<accession>A0A336N803</accession>
<evidence type="ECO:0000256" key="6">
    <source>
        <dbReference type="ARBA" id="ARBA00023136"/>
    </source>
</evidence>
<dbReference type="NCBIfam" id="TIGR00861">
    <property type="entry name" value="MIP"/>
    <property type="match status" value="1"/>
</dbReference>